<keyword evidence="3 7" id="KW-0812">Transmembrane</keyword>
<feature type="transmembrane region" description="Helical" evidence="7">
    <location>
        <begin position="419"/>
        <end position="441"/>
    </location>
</feature>
<dbReference type="EMBL" id="WJQU01000002">
    <property type="protein sequence ID" value="KAJ6640921.1"/>
    <property type="molecule type" value="Genomic_DNA"/>
</dbReference>
<feature type="transmembrane region" description="Helical" evidence="7">
    <location>
        <begin position="447"/>
        <end position="466"/>
    </location>
</feature>
<keyword evidence="4" id="KW-0813">Transport</keyword>
<comment type="similarity">
    <text evidence="2">Belongs to the major facilitator superfamily. Proton-dependent oligopeptide transporter (POT/PTR) (TC 2.A.17) family.</text>
</comment>
<feature type="transmembrane region" description="Helical" evidence="7">
    <location>
        <begin position="155"/>
        <end position="178"/>
    </location>
</feature>
<keyword evidence="9" id="KW-1185">Reference proteome</keyword>
<dbReference type="GO" id="GO:0015833">
    <property type="term" value="P:peptide transport"/>
    <property type="evidence" value="ECO:0007669"/>
    <property type="project" value="UniProtKB-KW"/>
</dbReference>
<keyword evidence="5 7" id="KW-1133">Transmembrane helix</keyword>
<feature type="transmembrane region" description="Helical" evidence="7">
    <location>
        <begin position="20"/>
        <end position="45"/>
    </location>
</feature>
<evidence type="ECO:0000256" key="1">
    <source>
        <dbReference type="ARBA" id="ARBA00004141"/>
    </source>
</evidence>
<feature type="transmembrane region" description="Helical" evidence="7">
    <location>
        <begin position="215"/>
        <end position="237"/>
    </location>
</feature>
<proteinExistence type="inferred from homology"/>
<gene>
    <name evidence="8" type="primary">yin_4</name>
    <name evidence="8" type="ORF">Bhyg_05854</name>
</gene>
<evidence type="ECO:0000313" key="9">
    <source>
        <dbReference type="Proteomes" id="UP001151699"/>
    </source>
</evidence>
<evidence type="ECO:0000256" key="3">
    <source>
        <dbReference type="ARBA" id="ARBA00022692"/>
    </source>
</evidence>
<accession>A0A9Q0N0E5</accession>
<evidence type="ECO:0000313" key="8">
    <source>
        <dbReference type="EMBL" id="KAJ6640921.1"/>
    </source>
</evidence>
<keyword evidence="4" id="KW-0571">Peptide transport</keyword>
<feature type="transmembrane region" description="Helical" evidence="7">
    <location>
        <begin position="351"/>
        <end position="370"/>
    </location>
</feature>
<dbReference type="InterPro" id="IPR000109">
    <property type="entry name" value="POT_fam"/>
</dbReference>
<dbReference type="Pfam" id="PF00854">
    <property type="entry name" value="PTR2"/>
    <property type="match status" value="1"/>
</dbReference>
<evidence type="ECO:0000256" key="6">
    <source>
        <dbReference type="ARBA" id="ARBA00023136"/>
    </source>
</evidence>
<dbReference type="GO" id="GO:0022857">
    <property type="term" value="F:transmembrane transporter activity"/>
    <property type="evidence" value="ECO:0007669"/>
    <property type="project" value="InterPro"/>
</dbReference>
<dbReference type="SUPFAM" id="SSF103473">
    <property type="entry name" value="MFS general substrate transporter"/>
    <property type="match status" value="1"/>
</dbReference>
<feature type="transmembrane region" description="Helical" evidence="7">
    <location>
        <begin position="317"/>
        <end position="339"/>
    </location>
</feature>
<protein>
    <submittedName>
        <fullName evidence="8">Peptide transporter family 1</fullName>
    </submittedName>
</protein>
<dbReference type="PANTHER" id="PTHR11654">
    <property type="entry name" value="OLIGOPEPTIDE TRANSPORTER-RELATED"/>
    <property type="match status" value="1"/>
</dbReference>
<evidence type="ECO:0000256" key="7">
    <source>
        <dbReference type="SAM" id="Phobius"/>
    </source>
</evidence>
<dbReference type="Proteomes" id="UP001151699">
    <property type="component" value="Chromosome B"/>
</dbReference>
<name>A0A9Q0N0E5_9DIPT</name>
<reference evidence="8" key="1">
    <citation type="submission" date="2022-07" db="EMBL/GenBank/DDBJ databases">
        <authorList>
            <person name="Trinca V."/>
            <person name="Uliana J.V.C."/>
            <person name="Torres T.T."/>
            <person name="Ward R.J."/>
            <person name="Monesi N."/>
        </authorList>
    </citation>
    <scope>NUCLEOTIDE SEQUENCE</scope>
    <source>
        <strain evidence="8">HSMRA1968</strain>
        <tissue evidence="8">Whole embryos</tissue>
    </source>
</reference>
<evidence type="ECO:0000256" key="5">
    <source>
        <dbReference type="ARBA" id="ARBA00022989"/>
    </source>
</evidence>
<evidence type="ECO:0000256" key="4">
    <source>
        <dbReference type="ARBA" id="ARBA00022856"/>
    </source>
</evidence>
<feature type="transmembrane region" description="Helical" evidence="7">
    <location>
        <begin position="65"/>
        <end position="82"/>
    </location>
</feature>
<dbReference type="InterPro" id="IPR036259">
    <property type="entry name" value="MFS_trans_sf"/>
</dbReference>
<feature type="transmembrane region" description="Helical" evidence="7">
    <location>
        <begin position="190"/>
        <end position="209"/>
    </location>
</feature>
<comment type="subcellular location">
    <subcellularLocation>
        <location evidence="1">Membrane</location>
        <topology evidence="1">Multi-pass membrane protein</topology>
    </subcellularLocation>
</comment>
<evidence type="ECO:0000256" key="2">
    <source>
        <dbReference type="ARBA" id="ARBA00005982"/>
    </source>
</evidence>
<dbReference type="Gene3D" id="1.20.1250.20">
    <property type="entry name" value="MFS general substrate transporter like domains"/>
    <property type="match status" value="1"/>
</dbReference>
<keyword evidence="6 7" id="KW-0472">Membrane</keyword>
<keyword evidence="4" id="KW-0653">Protein transport</keyword>
<comment type="caution">
    <text evidence="8">The sequence shown here is derived from an EMBL/GenBank/DDBJ whole genome shotgun (WGS) entry which is preliminary data.</text>
</comment>
<sequence length="479" mass="53885">MEKSVEKIEEQKLRKFPGAIPFILIICCIERYTANSIVAILVLYLNRKLNYDQSTATAIMHANDFLVYFFTVIGAIIGDSWWGAYKTISLMMVVYSLGITIVSVGAIEALNLPTIALTFIGLIIIAIGSGCVRPNLNAFGGAQYKLPEQTNDLKFFFSIQFFFMKCGSLSAYFLAPILRGDVKCFGMDDCYPLAFGVPSMGIFLSFVIFMGGTQLYIRTSPSGNMLVKVFGCIFNALGQKFKQRKQPQKSHWLDYAEQKHGKKLVNNTKLVLNVLVMFLPLPIYWSGFLLQNSRWVFQAAKTDGDIGWFVIKPDQMFIFNPILALIFFPICEYVLYPLLAKIGLKTVLQKMTLGGLLGAAGVGLSTIMEVQLQSKYFSILWLIPQYLLMVLSENCLYIANLNFAYTEAPTEMKSVITSFVFVTIAGGNLVVVFITGIKFFSSQIHEFLFFTILIFVDMVFFGFLATRYKYVQVQKSVNS</sequence>
<feature type="transmembrane region" description="Helical" evidence="7">
    <location>
        <begin position="376"/>
        <end position="399"/>
    </location>
</feature>
<dbReference type="GO" id="GO:0016020">
    <property type="term" value="C:membrane"/>
    <property type="evidence" value="ECO:0007669"/>
    <property type="project" value="UniProtKB-SubCell"/>
</dbReference>
<feature type="transmembrane region" description="Helical" evidence="7">
    <location>
        <begin position="114"/>
        <end position="135"/>
    </location>
</feature>
<organism evidence="8 9">
    <name type="scientific">Pseudolycoriella hygida</name>
    <dbReference type="NCBI Taxonomy" id="35572"/>
    <lineage>
        <taxon>Eukaryota</taxon>
        <taxon>Metazoa</taxon>
        <taxon>Ecdysozoa</taxon>
        <taxon>Arthropoda</taxon>
        <taxon>Hexapoda</taxon>
        <taxon>Insecta</taxon>
        <taxon>Pterygota</taxon>
        <taxon>Neoptera</taxon>
        <taxon>Endopterygota</taxon>
        <taxon>Diptera</taxon>
        <taxon>Nematocera</taxon>
        <taxon>Sciaroidea</taxon>
        <taxon>Sciaridae</taxon>
        <taxon>Pseudolycoriella</taxon>
    </lineage>
</organism>
<feature type="transmembrane region" description="Helical" evidence="7">
    <location>
        <begin position="270"/>
        <end position="290"/>
    </location>
</feature>
<dbReference type="AlphaFoldDB" id="A0A9Q0N0E5"/>
<feature type="transmembrane region" description="Helical" evidence="7">
    <location>
        <begin position="88"/>
        <end position="107"/>
    </location>
</feature>
<dbReference type="OrthoDB" id="8904098at2759"/>